<dbReference type="PROSITE" id="PS51340">
    <property type="entry name" value="MOSC"/>
    <property type="match status" value="1"/>
</dbReference>
<reference evidence="2 3" key="1">
    <citation type="journal article" date="2015" name="Genome Announc.">
        <title>Complete Genome Sequencing of Protease-Producing Novel Arthrobacter sp. Strain IHBB 11108 Using PacBio Single-Molecule Real-Time Sequencing Technology.</title>
        <authorList>
            <person name="Kiran S."/>
            <person name="Swarnkar M.K."/>
            <person name="Pal M."/>
            <person name="Thakur R."/>
            <person name="Tewari R."/>
            <person name="Singh A.K."/>
            <person name="Gulati A."/>
        </authorList>
    </citation>
    <scope>NUCLEOTIDE SEQUENCE [LARGE SCALE GENOMIC DNA]</scope>
    <source>
        <strain evidence="2 3">IHBB 11108</strain>
    </source>
</reference>
<dbReference type="Pfam" id="PF03473">
    <property type="entry name" value="MOSC"/>
    <property type="match status" value="1"/>
</dbReference>
<proteinExistence type="predicted"/>
<dbReference type="GO" id="GO:0030151">
    <property type="term" value="F:molybdenum ion binding"/>
    <property type="evidence" value="ECO:0007669"/>
    <property type="project" value="InterPro"/>
</dbReference>
<dbReference type="PATRIC" id="fig|1618207.4.peg.671"/>
<organism evidence="2 3">
    <name type="scientific">Psychromicrobium lacuslunae</name>
    <dbReference type="NCBI Taxonomy" id="1618207"/>
    <lineage>
        <taxon>Bacteria</taxon>
        <taxon>Bacillati</taxon>
        <taxon>Actinomycetota</taxon>
        <taxon>Actinomycetes</taxon>
        <taxon>Micrococcales</taxon>
        <taxon>Micrococcaceae</taxon>
        <taxon>Psychromicrobium</taxon>
    </lineage>
</organism>
<dbReference type="InterPro" id="IPR005303">
    <property type="entry name" value="MOCOS_middle"/>
</dbReference>
<evidence type="ECO:0000313" key="2">
    <source>
        <dbReference type="EMBL" id="AJT42844.1"/>
    </source>
</evidence>
<accession>A0A0D4C2S5</accession>
<dbReference type="HOGENOM" id="CLU_028286_4_0_11"/>
<dbReference type="Gene3D" id="2.40.33.20">
    <property type="entry name" value="PK beta-barrel domain-like"/>
    <property type="match status" value="1"/>
</dbReference>
<gene>
    <name evidence="2" type="ORF">UM93_03275</name>
</gene>
<dbReference type="Pfam" id="PF03476">
    <property type="entry name" value="MOSC_N"/>
    <property type="match status" value="1"/>
</dbReference>
<dbReference type="AlphaFoldDB" id="A0A0D4C2S5"/>
<dbReference type="KEGG" id="ari:UM93_03275"/>
<dbReference type="GO" id="GO:0003824">
    <property type="term" value="F:catalytic activity"/>
    <property type="evidence" value="ECO:0007669"/>
    <property type="project" value="InterPro"/>
</dbReference>
<evidence type="ECO:0000259" key="1">
    <source>
        <dbReference type="PROSITE" id="PS51340"/>
    </source>
</evidence>
<name>A0A0D4C2S5_9MICC</name>
<keyword evidence="3" id="KW-1185">Reference proteome</keyword>
<dbReference type="EMBL" id="CP011005">
    <property type="protein sequence ID" value="AJT42844.1"/>
    <property type="molecule type" value="Genomic_DNA"/>
</dbReference>
<dbReference type="InterPro" id="IPR005302">
    <property type="entry name" value="MoCF_Sase_C"/>
</dbReference>
<dbReference type="STRING" id="1618207.UM93_03275"/>
<protein>
    <recommendedName>
        <fullName evidence="1">MOSC domain-containing protein</fullName>
    </recommendedName>
</protein>
<dbReference type="GO" id="GO:0030170">
    <property type="term" value="F:pyridoxal phosphate binding"/>
    <property type="evidence" value="ECO:0007669"/>
    <property type="project" value="InterPro"/>
</dbReference>
<dbReference type="SUPFAM" id="SSF50800">
    <property type="entry name" value="PK beta-barrel domain-like"/>
    <property type="match status" value="1"/>
</dbReference>
<dbReference type="Proteomes" id="UP000061839">
    <property type="component" value="Chromosome"/>
</dbReference>
<feature type="domain" description="MOSC" evidence="1">
    <location>
        <begin position="91"/>
        <end position="228"/>
    </location>
</feature>
<evidence type="ECO:0000313" key="3">
    <source>
        <dbReference type="Proteomes" id="UP000061839"/>
    </source>
</evidence>
<dbReference type="InterPro" id="IPR011037">
    <property type="entry name" value="Pyrv_Knase-like_insert_dom_sf"/>
</dbReference>
<sequence length="230" mass="25584">MKVVMLRRYPVKAMGGEALESVELDSRGVSGDRWYAVEDDEGHFASGKNTRRFRRHDQVFRYRAKTTAPGIIVVNNVTGRSWTVGDPALDRDLSHEMGAAMRVTPESQVPHQDMGAVSLISTATLDWCADRWGINSDPRRLRVNIVFSSDQPFVEESWVGQTVAIGSVSLRIVERTPRCRMIDIDQDGAVASGRWLKPLASEREMFLAMYAEVTNPGLVSMGDRLSVDAG</sequence>